<sequence>MIEAPSDAGTKTEKILARMSLTSSGYADNESNGSRCAAPVRERPEWAQMPMNQRPADAAHRDAMSAQFPGSLGTDSRTSSQRHNDLARFTERIRADRAEPLEGLDWSTTTSAAPREMDRFSRDLRCQARGMPAAEPSQDQRPDDAAIREAPRAQSLQYADPLGTDSRTSSQRPNDLARFTERTRAERAVQTELYGSQDWSTTTSAAARDLQRREMAAMAAARNRDRTFDVWQDVSEQGSARVRSTSTLPRYERIGPSRFLDSMESVGGRLQGVPCPSYPINPGYETW</sequence>
<protein>
    <submittedName>
        <fullName evidence="1">Uncharacterized protein</fullName>
    </submittedName>
</protein>
<keyword evidence="2" id="KW-1185">Reference proteome</keyword>
<comment type="caution">
    <text evidence="1">The sequence shown here is derived from an EMBL/GenBank/DDBJ whole genome shotgun (WGS) entry which is preliminary data.</text>
</comment>
<gene>
    <name evidence="1" type="ORF">LTR37_014737</name>
</gene>
<reference evidence="1" key="1">
    <citation type="submission" date="2023-07" db="EMBL/GenBank/DDBJ databases">
        <title>Black Yeasts Isolated from many extreme environments.</title>
        <authorList>
            <person name="Coleine C."/>
            <person name="Stajich J.E."/>
            <person name="Selbmann L."/>
        </authorList>
    </citation>
    <scope>NUCLEOTIDE SEQUENCE</scope>
    <source>
        <strain evidence="1">CCFEE 5714</strain>
    </source>
</reference>
<proteinExistence type="predicted"/>
<dbReference type="Proteomes" id="UP001281147">
    <property type="component" value="Unassembled WGS sequence"/>
</dbReference>
<evidence type="ECO:0000313" key="2">
    <source>
        <dbReference type="Proteomes" id="UP001281147"/>
    </source>
</evidence>
<name>A0ACC3MST8_9PEZI</name>
<organism evidence="1 2">
    <name type="scientific">Vermiconidia calcicola</name>
    <dbReference type="NCBI Taxonomy" id="1690605"/>
    <lineage>
        <taxon>Eukaryota</taxon>
        <taxon>Fungi</taxon>
        <taxon>Dikarya</taxon>
        <taxon>Ascomycota</taxon>
        <taxon>Pezizomycotina</taxon>
        <taxon>Dothideomycetes</taxon>
        <taxon>Dothideomycetidae</taxon>
        <taxon>Mycosphaerellales</taxon>
        <taxon>Extremaceae</taxon>
        <taxon>Vermiconidia</taxon>
    </lineage>
</organism>
<accession>A0ACC3MST8</accession>
<evidence type="ECO:0000313" key="1">
    <source>
        <dbReference type="EMBL" id="KAK3703007.1"/>
    </source>
</evidence>
<dbReference type="EMBL" id="JAUTXU010000157">
    <property type="protein sequence ID" value="KAK3703007.1"/>
    <property type="molecule type" value="Genomic_DNA"/>
</dbReference>